<dbReference type="EMBL" id="JAAIUW010000006">
    <property type="protein sequence ID" value="KAF7826361.1"/>
    <property type="molecule type" value="Genomic_DNA"/>
</dbReference>
<evidence type="ECO:0000313" key="1">
    <source>
        <dbReference type="EMBL" id="KAF7826361.1"/>
    </source>
</evidence>
<comment type="caution">
    <text evidence="1">The sequence shown here is derived from an EMBL/GenBank/DDBJ whole genome shotgun (WGS) entry which is preliminary data.</text>
</comment>
<accession>A0A834TSZ3</accession>
<name>A0A834TSZ3_9FABA</name>
<organism evidence="1 2">
    <name type="scientific">Senna tora</name>
    <dbReference type="NCBI Taxonomy" id="362788"/>
    <lineage>
        <taxon>Eukaryota</taxon>
        <taxon>Viridiplantae</taxon>
        <taxon>Streptophyta</taxon>
        <taxon>Embryophyta</taxon>
        <taxon>Tracheophyta</taxon>
        <taxon>Spermatophyta</taxon>
        <taxon>Magnoliopsida</taxon>
        <taxon>eudicotyledons</taxon>
        <taxon>Gunneridae</taxon>
        <taxon>Pentapetalae</taxon>
        <taxon>rosids</taxon>
        <taxon>fabids</taxon>
        <taxon>Fabales</taxon>
        <taxon>Fabaceae</taxon>
        <taxon>Caesalpinioideae</taxon>
        <taxon>Cassia clade</taxon>
        <taxon>Senna</taxon>
    </lineage>
</organism>
<protein>
    <submittedName>
        <fullName evidence="1">Cytochrome P450 90A1</fullName>
    </submittedName>
</protein>
<gene>
    <name evidence="1" type="ORF">G2W53_017525</name>
</gene>
<sequence>MANIIGGVFRRAMTDINIKGGSRGSDYPPDLRA</sequence>
<keyword evidence="2" id="KW-1185">Reference proteome</keyword>
<evidence type="ECO:0000313" key="2">
    <source>
        <dbReference type="Proteomes" id="UP000634136"/>
    </source>
</evidence>
<dbReference type="Proteomes" id="UP000634136">
    <property type="component" value="Unassembled WGS sequence"/>
</dbReference>
<dbReference type="AlphaFoldDB" id="A0A834TSZ3"/>
<reference evidence="1" key="1">
    <citation type="submission" date="2020-09" db="EMBL/GenBank/DDBJ databases">
        <title>Genome-Enabled Discovery of Anthraquinone Biosynthesis in Senna tora.</title>
        <authorList>
            <person name="Kang S.-H."/>
            <person name="Pandey R.P."/>
            <person name="Lee C.-M."/>
            <person name="Sim J.-S."/>
            <person name="Jeong J.-T."/>
            <person name="Choi B.-S."/>
            <person name="Jung M."/>
            <person name="Ginzburg D."/>
            <person name="Zhao K."/>
            <person name="Won S.Y."/>
            <person name="Oh T.-J."/>
            <person name="Yu Y."/>
            <person name="Kim N.-H."/>
            <person name="Lee O.R."/>
            <person name="Lee T.-H."/>
            <person name="Bashyal P."/>
            <person name="Kim T.-S."/>
            <person name="Lee W.-H."/>
            <person name="Kawkins C."/>
            <person name="Kim C.-K."/>
            <person name="Kim J.S."/>
            <person name="Ahn B.O."/>
            <person name="Rhee S.Y."/>
            <person name="Sohng J.K."/>
        </authorList>
    </citation>
    <scope>NUCLEOTIDE SEQUENCE</scope>
    <source>
        <tissue evidence="1">Leaf</tissue>
    </source>
</reference>
<proteinExistence type="predicted"/>